<accession>A0ABM9IVP3</accession>
<protein>
    <recommendedName>
        <fullName evidence="4">Transposase</fullName>
    </recommendedName>
</protein>
<proteinExistence type="predicted"/>
<evidence type="ECO:0000313" key="3">
    <source>
        <dbReference type="Proteomes" id="UP001189303"/>
    </source>
</evidence>
<keyword evidence="3" id="KW-1185">Reference proteome</keyword>
<dbReference type="Proteomes" id="UP001189303">
    <property type="component" value="Unassembled WGS sequence"/>
</dbReference>
<name>A0ABM9IVP3_RALPI</name>
<organism evidence="2 3">
    <name type="scientific">Ralstonia pickettii</name>
    <name type="common">Burkholderia pickettii</name>
    <dbReference type="NCBI Taxonomy" id="329"/>
    <lineage>
        <taxon>Bacteria</taxon>
        <taxon>Pseudomonadati</taxon>
        <taxon>Pseudomonadota</taxon>
        <taxon>Betaproteobacteria</taxon>
        <taxon>Burkholderiales</taxon>
        <taxon>Burkholderiaceae</taxon>
        <taxon>Ralstonia</taxon>
    </lineage>
</organism>
<evidence type="ECO:0000313" key="2">
    <source>
        <dbReference type="EMBL" id="CAJ0733096.1"/>
    </source>
</evidence>
<dbReference type="EMBL" id="CATWFT010000032">
    <property type="protein sequence ID" value="CAJ0733096.1"/>
    <property type="molecule type" value="Genomic_DNA"/>
</dbReference>
<gene>
    <name evidence="2" type="ORF">R38712_05169</name>
</gene>
<evidence type="ECO:0008006" key="4">
    <source>
        <dbReference type="Google" id="ProtNLM"/>
    </source>
</evidence>
<sequence length="369" mass="41047">MEKLEADGRFTNDYPTSPYCKTLLQPLCVVAIVDVASSCNVGVGFSLNSETSEAYRMALFSMAIPKKRFAELFGLTLHDGDWDCEGLSPFLISDNGPGKKLLAGKFDQIGIPMRECTPAWAPKSKATVETSHPRDIELEGAPTYVQSDLSPVQMAVREIDRVVRDNHKRNVLAKLTPDMIAAGVLPTAAGMWNYLSARGRTDAIPISFERAVRSFLSPTKFKLRSDGAYLRHRCFNSVALRETGIFQCLSNGQTIDVRGYILDMCVRHVWLDINGRIIEADLVLAIRDSYDPLAFIELQDLACQQAILESELREHRHAADSESRKRFEETTGKKQDAGKRKSGRPSPRSKTSQQARKEAAVGTAHRSVR</sequence>
<comment type="caution">
    <text evidence="2">The sequence shown here is derived from an EMBL/GenBank/DDBJ whole genome shotgun (WGS) entry which is preliminary data.</text>
</comment>
<feature type="region of interest" description="Disordered" evidence="1">
    <location>
        <begin position="314"/>
        <end position="369"/>
    </location>
</feature>
<evidence type="ECO:0000256" key="1">
    <source>
        <dbReference type="SAM" id="MobiDB-lite"/>
    </source>
</evidence>
<reference evidence="2 3" key="1">
    <citation type="submission" date="2023-07" db="EMBL/GenBank/DDBJ databases">
        <authorList>
            <person name="Peeters C."/>
        </authorList>
    </citation>
    <scope>NUCLEOTIDE SEQUENCE [LARGE SCALE GENOMIC DNA]</scope>
    <source>
        <strain evidence="2 3">R-38712</strain>
    </source>
</reference>
<feature type="compositionally biased region" description="Basic and acidic residues" evidence="1">
    <location>
        <begin position="314"/>
        <end position="339"/>
    </location>
</feature>